<feature type="region of interest" description="Disordered" evidence="8">
    <location>
        <begin position="1"/>
        <end position="39"/>
    </location>
</feature>
<gene>
    <name evidence="9" type="ORF">CVLEPA_LOCUS28827</name>
</gene>
<evidence type="ECO:0000256" key="3">
    <source>
        <dbReference type="ARBA" id="ARBA00004906"/>
    </source>
</evidence>
<comment type="pathway">
    <text evidence="3">Protein modification; protein ubiquitination.</text>
</comment>
<keyword evidence="5" id="KW-0808">Transferase</keyword>
<proteinExistence type="predicted"/>
<evidence type="ECO:0000256" key="2">
    <source>
        <dbReference type="ARBA" id="ARBA00004370"/>
    </source>
</evidence>
<dbReference type="Proteomes" id="UP001642483">
    <property type="component" value="Unassembled WGS sequence"/>
</dbReference>
<dbReference type="PANTHER" id="PTHR46661:SF4">
    <property type="entry name" value="RING-TYPE DOMAIN-CONTAINING PROTEIN"/>
    <property type="match status" value="1"/>
</dbReference>
<organism evidence="9 10">
    <name type="scientific">Clavelina lepadiformis</name>
    <name type="common">Light-bulb sea squirt</name>
    <name type="synonym">Ascidia lepadiformis</name>
    <dbReference type="NCBI Taxonomy" id="159417"/>
    <lineage>
        <taxon>Eukaryota</taxon>
        <taxon>Metazoa</taxon>
        <taxon>Chordata</taxon>
        <taxon>Tunicata</taxon>
        <taxon>Ascidiacea</taxon>
        <taxon>Aplousobranchia</taxon>
        <taxon>Clavelinidae</taxon>
        <taxon>Clavelina</taxon>
    </lineage>
</organism>
<dbReference type="PANTHER" id="PTHR46661">
    <property type="entry name" value="E3 UBIQUITIN-PROTEIN LIGASE ZNRF1-LIKE PROTEIN"/>
    <property type="match status" value="1"/>
</dbReference>
<protein>
    <recommendedName>
        <fullName evidence="4">RING-type E3 ubiquitin transferase</fullName>
        <ecNumber evidence="4">2.3.2.27</ecNumber>
    </recommendedName>
</protein>
<evidence type="ECO:0000256" key="6">
    <source>
        <dbReference type="ARBA" id="ARBA00022786"/>
    </source>
</evidence>
<feature type="compositionally biased region" description="Polar residues" evidence="8">
    <location>
        <begin position="1"/>
        <end position="19"/>
    </location>
</feature>
<evidence type="ECO:0000313" key="10">
    <source>
        <dbReference type="Proteomes" id="UP001642483"/>
    </source>
</evidence>
<keyword evidence="7" id="KW-0472">Membrane</keyword>
<keyword evidence="6" id="KW-0833">Ubl conjugation pathway</keyword>
<evidence type="ECO:0000256" key="8">
    <source>
        <dbReference type="SAM" id="MobiDB-lite"/>
    </source>
</evidence>
<evidence type="ECO:0000256" key="7">
    <source>
        <dbReference type="ARBA" id="ARBA00023136"/>
    </source>
</evidence>
<sequence>MGGKQSSNASTSGLQTQQAEPPPGPSSSNRMPHGARRSTVTIGSLGQQHRRQMFGHNQSENYVLFDAHLSRTNSNNETGLQIPRRGFEWLYTNHHEDSDSSPDDDTSASRIFARAFSQRNPARSLPPYLISPMRDARCPMCGKMIPAEDVEVHFVMCLTKPRVTYNGKFRV</sequence>
<evidence type="ECO:0000313" key="9">
    <source>
        <dbReference type="EMBL" id="CAK8695566.1"/>
    </source>
</evidence>
<comment type="subcellular location">
    <subcellularLocation>
        <location evidence="2">Membrane</location>
    </subcellularLocation>
</comment>
<evidence type="ECO:0000256" key="4">
    <source>
        <dbReference type="ARBA" id="ARBA00012483"/>
    </source>
</evidence>
<keyword evidence="10" id="KW-1185">Reference proteome</keyword>
<evidence type="ECO:0000256" key="1">
    <source>
        <dbReference type="ARBA" id="ARBA00000900"/>
    </source>
</evidence>
<dbReference type="EC" id="2.3.2.27" evidence="4"/>
<evidence type="ECO:0000256" key="5">
    <source>
        <dbReference type="ARBA" id="ARBA00022679"/>
    </source>
</evidence>
<comment type="catalytic activity">
    <reaction evidence="1">
        <text>S-ubiquitinyl-[E2 ubiquitin-conjugating enzyme]-L-cysteine + [acceptor protein]-L-lysine = [E2 ubiquitin-conjugating enzyme]-L-cysteine + N(6)-ubiquitinyl-[acceptor protein]-L-lysine.</text>
        <dbReference type="EC" id="2.3.2.27"/>
    </reaction>
</comment>
<dbReference type="EMBL" id="CAWYQH010000152">
    <property type="protein sequence ID" value="CAK8695566.1"/>
    <property type="molecule type" value="Genomic_DNA"/>
</dbReference>
<accession>A0ABP0GX73</accession>
<reference evidence="9 10" key="1">
    <citation type="submission" date="2024-02" db="EMBL/GenBank/DDBJ databases">
        <authorList>
            <person name="Daric V."/>
            <person name="Darras S."/>
        </authorList>
    </citation>
    <scope>NUCLEOTIDE SEQUENCE [LARGE SCALE GENOMIC DNA]</scope>
</reference>
<dbReference type="InterPro" id="IPR051878">
    <property type="entry name" value="ZNRF_ubiq-protein_ligase"/>
</dbReference>
<name>A0ABP0GX73_CLALP</name>
<comment type="caution">
    <text evidence="9">The sequence shown here is derived from an EMBL/GenBank/DDBJ whole genome shotgun (WGS) entry which is preliminary data.</text>
</comment>